<dbReference type="Pfam" id="PF07610">
    <property type="entry name" value="DUF1573"/>
    <property type="match status" value="2"/>
</dbReference>
<accession>A0A941F4E1</accession>
<keyword evidence="1" id="KW-0732">Signal</keyword>
<name>A0A941F4E1_9BACT</name>
<dbReference type="InterPro" id="IPR011467">
    <property type="entry name" value="DUF1573"/>
</dbReference>
<gene>
    <name evidence="2" type="ORF">KDU71_11650</name>
</gene>
<proteinExistence type="predicted"/>
<dbReference type="RefSeq" id="WP_212191106.1">
    <property type="nucleotide sequence ID" value="NZ_JAGTAR010000016.1"/>
</dbReference>
<dbReference type="PROSITE" id="PS00460">
    <property type="entry name" value="GLUTATHIONE_PEROXID_1"/>
    <property type="match status" value="1"/>
</dbReference>
<evidence type="ECO:0000313" key="2">
    <source>
        <dbReference type="EMBL" id="MBR8536214.1"/>
    </source>
</evidence>
<dbReference type="Gene3D" id="2.60.40.10">
    <property type="entry name" value="Immunoglobulins"/>
    <property type="match status" value="3"/>
</dbReference>
<comment type="caution">
    <text evidence="2">The sequence shown here is derived from an EMBL/GenBank/DDBJ whole genome shotgun (WGS) entry which is preliminary data.</text>
</comment>
<organism evidence="2 3">
    <name type="scientific">Carboxylicivirga sediminis</name>
    <dbReference type="NCBI Taxonomy" id="2006564"/>
    <lineage>
        <taxon>Bacteria</taxon>
        <taxon>Pseudomonadati</taxon>
        <taxon>Bacteroidota</taxon>
        <taxon>Bacteroidia</taxon>
        <taxon>Marinilabiliales</taxon>
        <taxon>Marinilabiliaceae</taxon>
        <taxon>Carboxylicivirga</taxon>
    </lineage>
</organism>
<evidence type="ECO:0000256" key="1">
    <source>
        <dbReference type="SAM" id="SignalP"/>
    </source>
</evidence>
<reference evidence="2" key="1">
    <citation type="journal article" date="2018" name="Int. J. Syst. Evol. Microbiol.">
        <title>Carboxylicivirga sediminis sp. nov., isolated from coastal sediment.</title>
        <authorList>
            <person name="Wang F.Q."/>
            <person name="Ren L.H."/>
            <person name="Zou R.J."/>
            <person name="Sun Y.Z."/>
            <person name="Liu X.J."/>
            <person name="Jiang F."/>
            <person name="Liu L.J."/>
        </authorList>
    </citation>
    <scope>NUCLEOTIDE SEQUENCE</scope>
    <source>
        <strain evidence="2">JR1</strain>
    </source>
</reference>
<dbReference type="EMBL" id="JAGTAR010000016">
    <property type="protein sequence ID" value="MBR8536214.1"/>
    <property type="molecule type" value="Genomic_DNA"/>
</dbReference>
<dbReference type="InterPro" id="IPR029759">
    <property type="entry name" value="GPX_AS"/>
</dbReference>
<feature type="signal peptide" evidence="1">
    <location>
        <begin position="1"/>
        <end position="22"/>
    </location>
</feature>
<dbReference type="InterPro" id="IPR013783">
    <property type="entry name" value="Ig-like_fold"/>
</dbReference>
<dbReference type="Proteomes" id="UP000679220">
    <property type="component" value="Unassembled WGS sequence"/>
</dbReference>
<dbReference type="PANTHER" id="PTHR37833">
    <property type="entry name" value="LIPOPROTEIN-RELATED"/>
    <property type="match status" value="1"/>
</dbReference>
<evidence type="ECO:0000313" key="3">
    <source>
        <dbReference type="Proteomes" id="UP000679220"/>
    </source>
</evidence>
<keyword evidence="3" id="KW-1185">Reference proteome</keyword>
<feature type="chain" id="PRO_5037635500" evidence="1">
    <location>
        <begin position="23"/>
        <end position="361"/>
    </location>
</feature>
<sequence>MKKLIVLTVLISTCLFSGNAQHSKPNLAFDKVIHDFGEVKEDGGTKTYEFKFKNTGGQPLVIHNVKASCGCTTPQWTRQPIPPGGEGFVKAIFDPRNRPGNFNKTITVTSNAQNATIVLRINGKVLPREMTVEDIYPRNMQEIRLETSHLAFTKMTPEQVKDESIKIISTSDKPVKIGFLNVPPHIKIKCIPEVVEPGKAAVITASYDAKTKNDWGFVTDNIFIIFNDVRNYSNRLTVSASIEEDFSAWDAEKMQNAPVATFAEKNWNFGEIKQGDVVKHEFEVKNTGKSELIIRKVKASCGCTAIKPVKTILAPGETTMIAAEFNSRGKNGRQTKTVRIVSNDPKNTSITLLITGNVTME</sequence>
<reference evidence="2" key="2">
    <citation type="submission" date="2021-04" db="EMBL/GenBank/DDBJ databases">
        <authorList>
            <person name="Zhang T."/>
            <person name="Zhang Y."/>
            <person name="Lu D."/>
            <person name="Zuo D."/>
            <person name="Du Z."/>
        </authorList>
    </citation>
    <scope>NUCLEOTIDE SEQUENCE</scope>
    <source>
        <strain evidence="2">JR1</strain>
    </source>
</reference>
<dbReference type="PANTHER" id="PTHR37833:SF1">
    <property type="entry name" value="SIGNAL PEPTIDE PROTEIN"/>
    <property type="match status" value="1"/>
</dbReference>
<dbReference type="AlphaFoldDB" id="A0A941F4E1"/>
<protein>
    <submittedName>
        <fullName evidence="2">DUF1573 domain-containing protein</fullName>
    </submittedName>
</protein>
<dbReference type="NCBIfam" id="NF012200">
    <property type="entry name" value="choice_anch_D"/>
    <property type="match status" value="1"/>
</dbReference>